<proteinExistence type="predicted"/>
<keyword evidence="3" id="KW-1185">Reference proteome</keyword>
<sequence length="201" mass="20488">MMLARRVSEGRAWPLANACGLKPTARSGRSATTFDANVRGMTPAGSKPVAGGERSDTSGNTAPRQMRPRGGNAVKHFVSGRARALRCFGNDEGPEGLRPAANTSSNAGNKSFTALPCGLCGVLPGGGAALTSGYSLKSLRTSILLLSDFWAGTALRCTPQSGATTKPGVAKRTPGGGTEDRGTPAGFNKRLGTIRGAQTAA</sequence>
<feature type="region of interest" description="Disordered" evidence="1">
    <location>
        <begin position="160"/>
        <end position="201"/>
    </location>
</feature>
<accession>A0ABX5XN28</accession>
<feature type="region of interest" description="Disordered" evidence="1">
    <location>
        <begin position="22"/>
        <end position="72"/>
    </location>
</feature>
<organism evidence="2 3">
    <name type="scientific">Stieleria magnilauensis</name>
    <dbReference type="NCBI Taxonomy" id="2527963"/>
    <lineage>
        <taxon>Bacteria</taxon>
        <taxon>Pseudomonadati</taxon>
        <taxon>Planctomycetota</taxon>
        <taxon>Planctomycetia</taxon>
        <taxon>Pirellulales</taxon>
        <taxon>Pirellulaceae</taxon>
        <taxon>Stieleria</taxon>
    </lineage>
</organism>
<gene>
    <name evidence="2" type="ORF">TBK1r_20220</name>
</gene>
<evidence type="ECO:0000313" key="2">
    <source>
        <dbReference type="EMBL" id="QDV83087.1"/>
    </source>
</evidence>
<protein>
    <submittedName>
        <fullName evidence="2">Uncharacterized protein</fullName>
    </submittedName>
</protein>
<dbReference type="EMBL" id="CP036432">
    <property type="protein sequence ID" value="QDV83087.1"/>
    <property type="molecule type" value="Genomic_DNA"/>
</dbReference>
<evidence type="ECO:0000313" key="3">
    <source>
        <dbReference type="Proteomes" id="UP000318081"/>
    </source>
</evidence>
<dbReference type="Proteomes" id="UP000318081">
    <property type="component" value="Chromosome"/>
</dbReference>
<name>A0ABX5XN28_9BACT</name>
<reference evidence="2 3" key="1">
    <citation type="submission" date="2019-02" db="EMBL/GenBank/DDBJ databases">
        <title>Deep-cultivation of Planctomycetes and their phenomic and genomic characterization uncovers novel biology.</title>
        <authorList>
            <person name="Wiegand S."/>
            <person name="Jogler M."/>
            <person name="Boedeker C."/>
            <person name="Pinto D."/>
            <person name="Vollmers J."/>
            <person name="Rivas-Marin E."/>
            <person name="Kohn T."/>
            <person name="Peeters S.H."/>
            <person name="Heuer A."/>
            <person name="Rast P."/>
            <person name="Oberbeckmann S."/>
            <person name="Bunk B."/>
            <person name="Jeske O."/>
            <person name="Meyerdierks A."/>
            <person name="Storesund J.E."/>
            <person name="Kallscheuer N."/>
            <person name="Luecker S."/>
            <person name="Lage O.M."/>
            <person name="Pohl T."/>
            <person name="Merkel B.J."/>
            <person name="Hornburger P."/>
            <person name="Mueller R.-W."/>
            <person name="Bruemmer F."/>
            <person name="Labrenz M."/>
            <person name="Spormann A.M."/>
            <person name="Op den Camp H."/>
            <person name="Overmann J."/>
            <person name="Amann R."/>
            <person name="Jetten M.S.M."/>
            <person name="Mascher T."/>
            <person name="Medema M.H."/>
            <person name="Devos D.P."/>
            <person name="Kaster A.-K."/>
            <person name="Ovreas L."/>
            <person name="Rohde M."/>
            <person name="Galperin M.Y."/>
            <person name="Jogler C."/>
        </authorList>
    </citation>
    <scope>NUCLEOTIDE SEQUENCE [LARGE SCALE GENOMIC DNA]</scope>
    <source>
        <strain evidence="2 3">TBK1r</strain>
    </source>
</reference>
<evidence type="ECO:0000256" key="1">
    <source>
        <dbReference type="SAM" id="MobiDB-lite"/>
    </source>
</evidence>